<feature type="region of interest" description="Disordered" evidence="1">
    <location>
        <begin position="147"/>
        <end position="172"/>
    </location>
</feature>
<evidence type="ECO:0000313" key="3">
    <source>
        <dbReference type="Proteomes" id="UP000483820"/>
    </source>
</evidence>
<dbReference type="GeneID" id="9808248"/>
<gene>
    <name evidence="2" type="ORF">GCK72_022753</name>
</gene>
<evidence type="ECO:0000313" key="2">
    <source>
        <dbReference type="EMBL" id="KAF1746300.1"/>
    </source>
</evidence>
<dbReference type="RefSeq" id="XP_003096060.2">
    <property type="nucleotide sequence ID" value="XM_003096012.2"/>
</dbReference>
<sequence length="172" mass="19545">MGERAINTYAEERREAKECGNECGVQNYNRLNPTCSSSVKSPGPSVSTSFSAHTSPIPDAPIAHMMAPFDDKHTESLKFYKVQVVSRIPHSKQLFDIYNESLPAEQKRIWRCRETIGKRKRAAEFEMPEDPSPRYQATLDAHELFAKREKNEDKNRQSSSSSDVVQHSIAPF</sequence>
<dbReference type="KEGG" id="crq:GCK72_022753"/>
<reference evidence="2 3" key="1">
    <citation type="submission" date="2019-12" db="EMBL/GenBank/DDBJ databases">
        <title>Chromosome-level assembly of the Caenorhabditis remanei genome.</title>
        <authorList>
            <person name="Teterina A.A."/>
            <person name="Willis J.H."/>
            <person name="Phillips P.C."/>
        </authorList>
    </citation>
    <scope>NUCLEOTIDE SEQUENCE [LARGE SCALE GENOMIC DNA]</scope>
    <source>
        <strain evidence="2 3">PX506</strain>
        <tissue evidence="2">Whole organism</tissue>
    </source>
</reference>
<protein>
    <submittedName>
        <fullName evidence="2">Uncharacterized protein</fullName>
    </submittedName>
</protein>
<proteinExistence type="predicted"/>
<name>A0A6A5FUJ5_CAERE</name>
<dbReference type="AlphaFoldDB" id="A0A6A5FUJ5"/>
<organism evidence="2 3">
    <name type="scientific">Caenorhabditis remanei</name>
    <name type="common">Caenorhabditis vulgaris</name>
    <dbReference type="NCBI Taxonomy" id="31234"/>
    <lineage>
        <taxon>Eukaryota</taxon>
        <taxon>Metazoa</taxon>
        <taxon>Ecdysozoa</taxon>
        <taxon>Nematoda</taxon>
        <taxon>Chromadorea</taxon>
        <taxon>Rhabditida</taxon>
        <taxon>Rhabditina</taxon>
        <taxon>Rhabditomorpha</taxon>
        <taxon>Rhabditoidea</taxon>
        <taxon>Rhabditidae</taxon>
        <taxon>Peloderinae</taxon>
        <taxon>Caenorhabditis</taxon>
    </lineage>
</organism>
<comment type="caution">
    <text evidence="2">The sequence shown here is derived from an EMBL/GenBank/DDBJ whole genome shotgun (WGS) entry which is preliminary data.</text>
</comment>
<accession>A0A6A5FUJ5</accession>
<dbReference type="Proteomes" id="UP000483820">
    <property type="component" value="Chromosome X"/>
</dbReference>
<dbReference type="CTD" id="9808248"/>
<evidence type="ECO:0000256" key="1">
    <source>
        <dbReference type="SAM" id="MobiDB-lite"/>
    </source>
</evidence>
<feature type="compositionally biased region" description="Basic and acidic residues" evidence="1">
    <location>
        <begin position="147"/>
        <end position="156"/>
    </location>
</feature>
<dbReference type="EMBL" id="WUAV01000006">
    <property type="protein sequence ID" value="KAF1746300.1"/>
    <property type="molecule type" value="Genomic_DNA"/>
</dbReference>